<keyword evidence="3 8" id="KW-1134">Transmembrane beta strand</keyword>
<dbReference type="SUPFAM" id="SSF56935">
    <property type="entry name" value="Porins"/>
    <property type="match status" value="1"/>
</dbReference>
<keyword evidence="14" id="KW-1185">Reference proteome</keyword>
<dbReference type="InterPro" id="IPR039426">
    <property type="entry name" value="TonB-dep_rcpt-like"/>
</dbReference>
<accession>A0A395JNJ3</accession>
<comment type="caution">
    <text evidence="13">The sequence shown here is derived from an EMBL/GenBank/DDBJ whole genome shotgun (WGS) entry which is preliminary data.</text>
</comment>
<dbReference type="InterPro" id="IPR000531">
    <property type="entry name" value="Beta-barrel_TonB"/>
</dbReference>
<protein>
    <submittedName>
        <fullName evidence="13">Iron complex outermembrane receptor protein</fullName>
    </submittedName>
</protein>
<dbReference type="InterPro" id="IPR037066">
    <property type="entry name" value="Plug_dom_sf"/>
</dbReference>
<evidence type="ECO:0000256" key="5">
    <source>
        <dbReference type="ARBA" id="ARBA00023077"/>
    </source>
</evidence>
<evidence type="ECO:0000256" key="1">
    <source>
        <dbReference type="ARBA" id="ARBA00004571"/>
    </source>
</evidence>
<organism evidence="13 14">
    <name type="scientific">Arenicella xantha</name>
    <dbReference type="NCBI Taxonomy" id="644221"/>
    <lineage>
        <taxon>Bacteria</taxon>
        <taxon>Pseudomonadati</taxon>
        <taxon>Pseudomonadota</taxon>
        <taxon>Gammaproteobacteria</taxon>
        <taxon>Arenicellales</taxon>
        <taxon>Arenicellaceae</taxon>
        <taxon>Arenicella</taxon>
    </lineage>
</organism>
<reference evidence="13 14" key="1">
    <citation type="submission" date="2018-06" db="EMBL/GenBank/DDBJ databases">
        <title>Genomic Encyclopedia of Type Strains, Phase IV (KMG-IV): sequencing the most valuable type-strain genomes for metagenomic binning, comparative biology and taxonomic classification.</title>
        <authorList>
            <person name="Goeker M."/>
        </authorList>
    </citation>
    <scope>NUCLEOTIDE SEQUENCE [LARGE SCALE GENOMIC DNA]</scope>
    <source>
        <strain evidence="13 14">DSM 24032</strain>
    </source>
</reference>
<dbReference type="InterPro" id="IPR012910">
    <property type="entry name" value="Plug_dom"/>
</dbReference>
<feature type="chain" id="PRO_5017336719" evidence="10">
    <location>
        <begin position="31"/>
        <end position="971"/>
    </location>
</feature>
<proteinExistence type="inferred from homology"/>
<evidence type="ECO:0000313" key="14">
    <source>
        <dbReference type="Proteomes" id="UP000253083"/>
    </source>
</evidence>
<evidence type="ECO:0000256" key="4">
    <source>
        <dbReference type="ARBA" id="ARBA00022692"/>
    </source>
</evidence>
<dbReference type="PANTHER" id="PTHR47234">
    <property type="match status" value="1"/>
</dbReference>
<gene>
    <name evidence="13" type="ORF">DFR28_101564</name>
</gene>
<evidence type="ECO:0000256" key="9">
    <source>
        <dbReference type="RuleBase" id="RU003357"/>
    </source>
</evidence>
<evidence type="ECO:0000259" key="11">
    <source>
        <dbReference type="Pfam" id="PF00593"/>
    </source>
</evidence>
<dbReference type="InParanoid" id="A0A395JNJ3"/>
<dbReference type="PROSITE" id="PS52016">
    <property type="entry name" value="TONB_DEPENDENT_REC_3"/>
    <property type="match status" value="1"/>
</dbReference>
<keyword evidence="13" id="KW-0675">Receptor</keyword>
<dbReference type="RefSeq" id="WP_113952772.1">
    <property type="nucleotide sequence ID" value="NZ_QNRT01000001.1"/>
</dbReference>
<feature type="domain" description="TonB-dependent receptor plug" evidence="12">
    <location>
        <begin position="60"/>
        <end position="180"/>
    </location>
</feature>
<evidence type="ECO:0000256" key="7">
    <source>
        <dbReference type="ARBA" id="ARBA00023237"/>
    </source>
</evidence>
<sequence length="971" mass="102991">MKKYPTAKSRLLVGTFLTVCAVAPPATVQAQSTSAEPSLEEIVVTGSRIRRDPLNEIAPIMNIGIDDIDQTGVTNLGAALQQLPITGSAVNTRFNVPGNSGFPQDGSGIGAGAVQLSLRNIGAKRTLILVDGRRWIAGASASGVPSVVDMNTIPANMIQRIEILQDGASAIYGSDAIGGVVNVITNKNFDGLKFDYHIGQYLGDGDGQDTDFSALWGGGNDDAHFVFSASYTEEGEVLTSDRARSAFPVPDTTSCDVSGTRCSSFTPQGRFILGPNLGGSSLTLNQGALNDGGANVPAFDPNNPTAGDFSSFTSADRFNYNGPGFNYLRTPSERVNLFTHVDYALSEDINLFARASYTNRTSDTRGAPEPLCLGNDCGNAILNNFFISADNPYNPFGADLSVANGNLDFFGRRPLESGPRLFYQDVDTFFVSTGLEGKFGVGDRSFYWDATLSYGDNQGFQEKENSHNAARLQVAMGDPSVCAATPNCVPFNFFGGQGPDGNGSITQEMLDFVTYTQRDFSEQTLEDFAFNISGDIASLPAGELAFAAGFEYRDHQGAFRPDPIAARGETAGIPSGATSGAFDVTEVYGELNVPLIADASFAKYLELNVAVRSSDYSTSGSEGTYKAGLLWQVNDALSLRSSLSTGLRAPGIGELFGGAARADFTFLDPCADYLGQLGSNNGGRDAAQSQTIISNCAALGVPAGTAQTNPQLSAVSAGNANLKAETSESLTAGIVFNPNVDWAERFTASLDFYDLEIDDAIQGIDPGDLINACVNTGDPFFCSGIERGGSGRVNLVNNQLQNIGGIEASGADVMFNFHSNANAAGQFTAKMNATFLDKYIERTANPDGSETINDRTGTHTDETFERAFPELRATTTLGWNSNANWNGSVSFRYTDSMETASGETLDSALFTDVQFSFIPPIANDSVKLTVGLNNAFDEDPPVLDTSLVGLSLVSHDIPGRVGYLRISYTPQ</sequence>
<dbReference type="GO" id="GO:0009279">
    <property type="term" value="C:cell outer membrane"/>
    <property type="evidence" value="ECO:0007669"/>
    <property type="project" value="UniProtKB-SubCell"/>
</dbReference>
<keyword evidence="6 8" id="KW-0472">Membrane</keyword>
<keyword evidence="7 8" id="KW-0998">Cell outer membrane</keyword>
<comment type="similarity">
    <text evidence="8 9">Belongs to the TonB-dependent receptor family.</text>
</comment>
<keyword evidence="2 8" id="KW-0813">Transport</keyword>
<dbReference type="AlphaFoldDB" id="A0A395JNJ3"/>
<dbReference type="Gene3D" id="2.40.170.20">
    <property type="entry name" value="TonB-dependent receptor, beta-barrel domain"/>
    <property type="match status" value="1"/>
</dbReference>
<dbReference type="Proteomes" id="UP000253083">
    <property type="component" value="Unassembled WGS sequence"/>
</dbReference>
<dbReference type="InterPro" id="IPR036942">
    <property type="entry name" value="Beta-barrel_TonB_sf"/>
</dbReference>
<dbReference type="Gene3D" id="2.170.130.10">
    <property type="entry name" value="TonB-dependent receptor, plug domain"/>
    <property type="match status" value="1"/>
</dbReference>
<evidence type="ECO:0000256" key="2">
    <source>
        <dbReference type="ARBA" id="ARBA00022448"/>
    </source>
</evidence>
<dbReference type="PANTHER" id="PTHR47234:SF2">
    <property type="entry name" value="TONB-DEPENDENT RECEPTOR"/>
    <property type="match status" value="1"/>
</dbReference>
<dbReference type="EMBL" id="QNRT01000001">
    <property type="protein sequence ID" value="RBP53179.1"/>
    <property type="molecule type" value="Genomic_DNA"/>
</dbReference>
<dbReference type="OrthoDB" id="6276154at2"/>
<feature type="domain" description="TonB-dependent receptor-like beta-barrel" evidence="11">
    <location>
        <begin position="389"/>
        <end position="934"/>
    </location>
</feature>
<keyword evidence="4 8" id="KW-0812">Transmembrane</keyword>
<evidence type="ECO:0000313" key="13">
    <source>
        <dbReference type="EMBL" id="RBP53179.1"/>
    </source>
</evidence>
<evidence type="ECO:0000259" key="12">
    <source>
        <dbReference type="Pfam" id="PF07715"/>
    </source>
</evidence>
<keyword evidence="5 9" id="KW-0798">TonB box</keyword>
<feature type="signal peptide" evidence="10">
    <location>
        <begin position="1"/>
        <end position="30"/>
    </location>
</feature>
<evidence type="ECO:0000256" key="8">
    <source>
        <dbReference type="PROSITE-ProRule" id="PRU01360"/>
    </source>
</evidence>
<comment type="subcellular location">
    <subcellularLocation>
        <location evidence="1 8">Cell outer membrane</location>
        <topology evidence="1 8">Multi-pass membrane protein</topology>
    </subcellularLocation>
</comment>
<keyword evidence="10" id="KW-0732">Signal</keyword>
<evidence type="ECO:0000256" key="6">
    <source>
        <dbReference type="ARBA" id="ARBA00023136"/>
    </source>
</evidence>
<dbReference type="Pfam" id="PF07715">
    <property type="entry name" value="Plug"/>
    <property type="match status" value="1"/>
</dbReference>
<dbReference type="Pfam" id="PF00593">
    <property type="entry name" value="TonB_dep_Rec_b-barrel"/>
    <property type="match status" value="1"/>
</dbReference>
<evidence type="ECO:0000256" key="3">
    <source>
        <dbReference type="ARBA" id="ARBA00022452"/>
    </source>
</evidence>
<evidence type="ECO:0000256" key="10">
    <source>
        <dbReference type="SAM" id="SignalP"/>
    </source>
</evidence>
<name>A0A395JNJ3_9GAMM</name>